<feature type="region of interest" description="Disordered" evidence="1">
    <location>
        <begin position="1"/>
        <end position="38"/>
    </location>
</feature>
<reference evidence="2 3" key="1">
    <citation type="journal article" date="2023" name="Hortic Res">
        <title>The complete reference genome for grapevine (Vitis vinifera L.) genetics and breeding.</title>
        <authorList>
            <person name="Shi X."/>
            <person name="Cao S."/>
            <person name="Wang X."/>
            <person name="Huang S."/>
            <person name="Wang Y."/>
            <person name="Liu Z."/>
            <person name="Liu W."/>
            <person name="Leng X."/>
            <person name="Peng Y."/>
            <person name="Wang N."/>
            <person name="Wang Y."/>
            <person name="Ma Z."/>
            <person name="Xu X."/>
            <person name="Zhang F."/>
            <person name="Xue H."/>
            <person name="Zhong H."/>
            <person name="Wang Y."/>
            <person name="Zhang K."/>
            <person name="Velt A."/>
            <person name="Avia K."/>
            <person name="Holtgrawe D."/>
            <person name="Grimplet J."/>
            <person name="Matus J.T."/>
            <person name="Ware D."/>
            <person name="Wu X."/>
            <person name="Wang H."/>
            <person name="Liu C."/>
            <person name="Fang Y."/>
            <person name="Rustenholz C."/>
            <person name="Cheng Z."/>
            <person name="Xiao H."/>
            <person name="Zhou Y."/>
        </authorList>
    </citation>
    <scope>NUCLEOTIDE SEQUENCE [LARGE SCALE GENOMIC DNA]</scope>
    <source>
        <strain evidence="3">cv. Pinot noir / PN40024</strain>
        <tissue evidence="2">Leaf</tissue>
    </source>
</reference>
<organism evidence="2 3">
    <name type="scientific">Vitis vinifera</name>
    <name type="common">Grape</name>
    <dbReference type="NCBI Taxonomy" id="29760"/>
    <lineage>
        <taxon>Eukaryota</taxon>
        <taxon>Viridiplantae</taxon>
        <taxon>Streptophyta</taxon>
        <taxon>Embryophyta</taxon>
        <taxon>Tracheophyta</taxon>
        <taxon>Spermatophyta</taxon>
        <taxon>Magnoliopsida</taxon>
        <taxon>eudicotyledons</taxon>
        <taxon>Gunneridae</taxon>
        <taxon>Pentapetalae</taxon>
        <taxon>rosids</taxon>
        <taxon>Vitales</taxon>
        <taxon>Vitaceae</taxon>
        <taxon>Viteae</taxon>
        <taxon>Vitis</taxon>
    </lineage>
</organism>
<evidence type="ECO:0000313" key="3">
    <source>
        <dbReference type="Proteomes" id="UP001227230"/>
    </source>
</evidence>
<proteinExistence type="predicted"/>
<protein>
    <submittedName>
        <fullName evidence="2">Uncharacterized protein</fullName>
    </submittedName>
</protein>
<gene>
    <name evidence="2" type="ORF">VitviT2T_010066</name>
</gene>
<keyword evidence="3" id="KW-1185">Reference proteome</keyword>
<name>A0ABY9C7H3_VITVI</name>
<sequence length="174" mass="19113">MVFSKKPKKQTPPKHPSFNSKEKHNRCPLLESGSTGDDEYPTFPSEVVASMKKIAMAIIFTGYETECCQVFGILSGTPYCRIQRYHRELIPCNNKDSACHPELRHGTWPELDILGGSGNSFSGFRGGITTCPPPATDRVNGGGALKLEFTATSKYDLNPFIKASTTASGPYLEY</sequence>
<dbReference type="Proteomes" id="UP001227230">
    <property type="component" value="Chromosome 7"/>
</dbReference>
<dbReference type="EMBL" id="CP126654">
    <property type="protein sequence ID" value="WJZ90951.1"/>
    <property type="molecule type" value="Genomic_DNA"/>
</dbReference>
<feature type="compositionally biased region" description="Basic residues" evidence="1">
    <location>
        <begin position="1"/>
        <end position="12"/>
    </location>
</feature>
<evidence type="ECO:0000256" key="1">
    <source>
        <dbReference type="SAM" id="MobiDB-lite"/>
    </source>
</evidence>
<accession>A0ABY9C7H3</accession>
<evidence type="ECO:0000313" key="2">
    <source>
        <dbReference type="EMBL" id="WJZ90951.1"/>
    </source>
</evidence>